<accession>A0A7W5GA53</accession>
<keyword evidence="1" id="KW-0472">Membrane</keyword>
<sequence length="382" mass="43687">MPAEEAYILSPTDIRNIRSYVQRKYAAMPHDQRAEIVADAVKRIIHKQLPQFDLALRQTVTETLIRTSVLEKQRPVRAEDIFEACMSLDRSDSDVYDPLHDWVEQQLAISCEKPLMQRLMDELRIPEEQSVTHMKDAENGILAQLKARLDAEGIVGGKTKAPMGQAQVISMPHPGWRRSLASTTSWRNAIYVFLSFCLITATLLYGWSLNRPSINMLQPPATVLPAKPIPLEVDGLPAELRYNEIDQKRLIQYLKSKSSILAEQPYFGAIITAAKSFDIHPVILFAITGQEQSFVPTSNKRHKEIANNPFNVFHSWQEFNTNIKQSAEIAARTVYHLSLNRPDEIDPFKWINRKYAEDPKWSDGVRAIFYSILSYLDDPKKQ</sequence>
<dbReference type="RefSeq" id="WP_183560776.1">
    <property type="nucleotide sequence ID" value="NZ_CBCSLB010000011.1"/>
</dbReference>
<feature type="transmembrane region" description="Helical" evidence="1">
    <location>
        <begin position="188"/>
        <end position="207"/>
    </location>
</feature>
<evidence type="ECO:0000256" key="1">
    <source>
        <dbReference type="SAM" id="Phobius"/>
    </source>
</evidence>
<organism evidence="2 3">
    <name type="scientific">Paenibacillus endophyticus</name>
    <dbReference type="NCBI Taxonomy" id="1294268"/>
    <lineage>
        <taxon>Bacteria</taxon>
        <taxon>Bacillati</taxon>
        <taxon>Bacillota</taxon>
        <taxon>Bacilli</taxon>
        <taxon>Bacillales</taxon>
        <taxon>Paenibacillaceae</taxon>
        <taxon>Paenibacillus</taxon>
    </lineage>
</organism>
<name>A0A7W5GA53_9BACL</name>
<keyword evidence="1" id="KW-1133">Transmembrane helix</keyword>
<evidence type="ECO:0000313" key="3">
    <source>
        <dbReference type="Proteomes" id="UP000518605"/>
    </source>
</evidence>
<dbReference type="Proteomes" id="UP000518605">
    <property type="component" value="Unassembled WGS sequence"/>
</dbReference>
<keyword evidence="3" id="KW-1185">Reference proteome</keyword>
<evidence type="ECO:0000313" key="2">
    <source>
        <dbReference type="EMBL" id="MBB3151617.1"/>
    </source>
</evidence>
<dbReference type="AlphaFoldDB" id="A0A7W5GA53"/>
<gene>
    <name evidence="2" type="ORF">FHS16_001663</name>
</gene>
<dbReference type="EMBL" id="JACHXW010000004">
    <property type="protein sequence ID" value="MBB3151617.1"/>
    <property type="molecule type" value="Genomic_DNA"/>
</dbReference>
<comment type="caution">
    <text evidence="2">The sequence shown here is derived from an EMBL/GenBank/DDBJ whole genome shotgun (WGS) entry which is preliminary data.</text>
</comment>
<keyword evidence="1" id="KW-0812">Transmembrane</keyword>
<protein>
    <submittedName>
        <fullName evidence="2">Uncharacterized protein</fullName>
    </submittedName>
</protein>
<proteinExistence type="predicted"/>
<reference evidence="2 3" key="1">
    <citation type="submission" date="2020-08" db="EMBL/GenBank/DDBJ databases">
        <title>Genomic Encyclopedia of Type Strains, Phase III (KMG-III): the genomes of soil and plant-associated and newly described type strains.</title>
        <authorList>
            <person name="Whitman W."/>
        </authorList>
    </citation>
    <scope>NUCLEOTIDE SEQUENCE [LARGE SCALE GENOMIC DNA]</scope>
    <source>
        <strain evidence="2 3">CECT 8234</strain>
    </source>
</reference>